<keyword evidence="6" id="KW-1185">Reference proteome</keyword>
<proteinExistence type="predicted"/>
<protein>
    <submittedName>
        <fullName evidence="5">Outer membrane protein assembly factor BamD</fullName>
    </submittedName>
</protein>
<keyword evidence="2" id="KW-0472">Membrane</keyword>
<dbReference type="EMBL" id="VOOS01000002">
    <property type="protein sequence ID" value="TXB65819.1"/>
    <property type="molecule type" value="Genomic_DNA"/>
</dbReference>
<dbReference type="Pfam" id="PF13525">
    <property type="entry name" value="YfiO"/>
    <property type="match status" value="1"/>
</dbReference>
<dbReference type="RefSeq" id="WP_147099030.1">
    <property type="nucleotide sequence ID" value="NZ_VOOS01000002.1"/>
</dbReference>
<evidence type="ECO:0000256" key="2">
    <source>
        <dbReference type="ARBA" id="ARBA00023136"/>
    </source>
</evidence>
<dbReference type="PROSITE" id="PS51257">
    <property type="entry name" value="PROKAR_LIPOPROTEIN"/>
    <property type="match status" value="1"/>
</dbReference>
<dbReference type="OrthoDB" id="9770761at2"/>
<keyword evidence="1" id="KW-0732">Signal</keyword>
<comment type="caution">
    <text evidence="5">The sequence shown here is derived from an EMBL/GenBank/DDBJ whole genome shotgun (WGS) entry which is preliminary data.</text>
</comment>
<name>A0A5C6RVA4_9FLAO</name>
<dbReference type="Gene3D" id="1.25.40.10">
    <property type="entry name" value="Tetratricopeptide repeat domain"/>
    <property type="match status" value="1"/>
</dbReference>
<evidence type="ECO:0000256" key="3">
    <source>
        <dbReference type="ARBA" id="ARBA00023237"/>
    </source>
</evidence>
<evidence type="ECO:0000256" key="1">
    <source>
        <dbReference type="ARBA" id="ARBA00022729"/>
    </source>
</evidence>
<dbReference type="InterPro" id="IPR017689">
    <property type="entry name" value="BamD"/>
</dbReference>
<dbReference type="SUPFAM" id="SSF48452">
    <property type="entry name" value="TPR-like"/>
    <property type="match status" value="1"/>
</dbReference>
<dbReference type="InterPro" id="IPR011990">
    <property type="entry name" value="TPR-like_helical_dom_sf"/>
</dbReference>
<evidence type="ECO:0000313" key="6">
    <source>
        <dbReference type="Proteomes" id="UP000321721"/>
    </source>
</evidence>
<reference evidence="5 6" key="1">
    <citation type="submission" date="2019-08" db="EMBL/GenBank/DDBJ databases">
        <title>Genome of Vicingus serpentipes NCIMB 15042.</title>
        <authorList>
            <person name="Bowman J.P."/>
        </authorList>
    </citation>
    <scope>NUCLEOTIDE SEQUENCE [LARGE SCALE GENOMIC DNA]</scope>
    <source>
        <strain evidence="5 6">NCIMB 15042</strain>
    </source>
</reference>
<sequence length="270" mass="32398">MFKKWQLFLVLIVLLFITGCSKYQKILKGKDFDLKYETAVSLFENEKYERALPLFEELVPLFRGTDRAEKVYYYYCYSNYYLDFLYEASYHFKKFSTTYPSSKHAEETLFMNAYCHYLLSPIPSLDPTNTFNAINELQFFANTYPQHELIDSTNTLMDKLRVKLEEKSFDNSKQYYKIYDYKAAIIALNNTLNDFPDTKHREEISLLILKSNYYLAINSIKEKKLERFNNTIEAYYTFVDSFKESKYLKEAENYYTKTTEELNKFKQENL</sequence>
<dbReference type="NCBIfam" id="TIGR03302">
    <property type="entry name" value="OM_YfiO"/>
    <property type="match status" value="1"/>
</dbReference>
<feature type="domain" description="Outer membrane lipoprotein BamD-like" evidence="4">
    <location>
        <begin position="36"/>
        <end position="223"/>
    </location>
</feature>
<dbReference type="AlphaFoldDB" id="A0A5C6RVA4"/>
<dbReference type="Proteomes" id="UP000321721">
    <property type="component" value="Unassembled WGS sequence"/>
</dbReference>
<gene>
    <name evidence="5" type="primary">bamD</name>
    <name evidence="5" type="ORF">FRY74_04430</name>
</gene>
<evidence type="ECO:0000313" key="5">
    <source>
        <dbReference type="EMBL" id="TXB65819.1"/>
    </source>
</evidence>
<keyword evidence="3" id="KW-0998">Cell outer membrane</keyword>
<accession>A0A5C6RVA4</accession>
<evidence type="ECO:0000259" key="4">
    <source>
        <dbReference type="Pfam" id="PF13525"/>
    </source>
</evidence>
<organism evidence="5 6">
    <name type="scientific">Vicingus serpentipes</name>
    <dbReference type="NCBI Taxonomy" id="1926625"/>
    <lineage>
        <taxon>Bacteria</taxon>
        <taxon>Pseudomonadati</taxon>
        <taxon>Bacteroidota</taxon>
        <taxon>Flavobacteriia</taxon>
        <taxon>Flavobacteriales</taxon>
        <taxon>Vicingaceae</taxon>
        <taxon>Vicingus</taxon>
    </lineage>
</organism>
<dbReference type="InterPro" id="IPR039565">
    <property type="entry name" value="BamD-like"/>
</dbReference>